<dbReference type="RefSeq" id="WP_255039668.1">
    <property type="nucleotide sequence ID" value="NZ_RJUF01000194.1"/>
</dbReference>
<gene>
    <name evidence="1" type="ORF">EGI31_23735</name>
</gene>
<protein>
    <submittedName>
        <fullName evidence="1">Uncharacterized protein</fullName>
    </submittedName>
</protein>
<dbReference type="AlphaFoldDB" id="A0AAE3H866"/>
<evidence type="ECO:0000313" key="2">
    <source>
        <dbReference type="Proteomes" id="UP001204144"/>
    </source>
</evidence>
<dbReference type="Proteomes" id="UP001204144">
    <property type="component" value="Unassembled WGS sequence"/>
</dbReference>
<name>A0AAE3H866_9BACT</name>
<reference evidence="1 2" key="1">
    <citation type="submission" date="2018-11" db="EMBL/GenBank/DDBJ databases">
        <title>Novel bacteria species description.</title>
        <authorList>
            <person name="Han J.-H."/>
        </authorList>
    </citation>
    <scope>NUCLEOTIDE SEQUENCE [LARGE SCALE GENOMIC DNA]</scope>
    <source>
        <strain evidence="1 2">KCTC23259</strain>
    </source>
</reference>
<organism evidence="1 2">
    <name type="scientific">Lacihabitans soyangensis</name>
    <dbReference type="NCBI Taxonomy" id="869394"/>
    <lineage>
        <taxon>Bacteria</taxon>
        <taxon>Pseudomonadati</taxon>
        <taxon>Bacteroidota</taxon>
        <taxon>Cytophagia</taxon>
        <taxon>Cytophagales</taxon>
        <taxon>Leadbetterellaceae</taxon>
        <taxon>Lacihabitans</taxon>
    </lineage>
</organism>
<comment type="caution">
    <text evidence="1">The sequence shown here is derived from an EMBL/GenBank/DDBJ whole genome shotgun (WGS) entry which is preliminary data.</text>
</comment>
<accession>A0AAE3H866</accession>
<keyword evidence="2" id="KW-1185">Reference proteome</keyword>
<proteinExistence type="predicted"/>
<evidence type="ECO:0000313" key="1">
    <source>
        <dbReference type="EMBL" id="MCP9765959.1"/>
    </source>
</evidence>
<dbReference type="EMBL" id="RJUF01000194">
    <property type="protein sequence ID" value="MCP9765959.1"/>
    <property type="molecule type" value="Genomic_DNA"/>
</dbReference>
<sequence>MKRIILLSFILFANFVLAFVPIKITPDFTDTQLREAEKRAFDHLGVKVEVEVFSRDEAGRIEKVKISRFHKDGRLATSCSSDLLEELAITEGGCWIKDRERKK</sequence>